<evidence type="ECO:0000313" key="3">
    <source>
        <dbReference type="Proteomes" id="UP001151760"/>
    </source>
</evidence>
<evidence type="ECO:0000313" key="2">
    <source>
        <dbReference type="EMBL" id="GJT71981.1"/>
    </source>
</evidence>
<dbReference type="EMBL" id="BQNB010018215">
    <property type="protein sequence ID" value="GJT71981.1"/>
    <property type="molecule type" value="Genomic_DNA"/>
</dbReference>
<accession>A0ABQ5G9V9</accession>
<gene>
    <name evidence="2" type="ORF">Tco_1031267</name>
</gene>
<dbReference type="Proteomes" id="UP001151760">
    <property type="component" value="Unassembled WGS sequence"/>
</dbReference>
<proteinExistence type="predicted"/>
<keyword evidence="3" id="KW-1185">Reference proteome</keyword>
<reference evidence="2" key="1">
    <citation type="journal article" date="2022" name="Int. J. Mol. Sci.">
        <title>Draft Genome of Tanacetum Coccineum: Genomic Comparison of Closely Related Tanacetum-Family Plants.</title>
        <authorList>
            <person name="Yamashiro T."/>
            <person name="Shiraishi A."/>
            <person name="Nakayama K."/>
            <person name="Satake H."/>
        </authorList>
    </citation>
    <scope>NUCLEOTIDE SEQUENCE</scope>
</reference>
<comment type="caution">
    <text evidence="2">The sequence shown here is derived from an EMBL/GenBank/DDBJ whole genome shotgun (WGS) entry which is preliminary data.</text>
</comment>
<name>A0ABQ5G9V9_9ASTR</name>
<protein>
    <submittedName>
        <fullName evidence="2">Uncharacterized protein</fullName>
    </submittedName>
</protein>
<evidence type="ECO:0000256" key="1">
    <source>
        <dbReference type="SAM" id="MobiDB-lite"/>
    </source>
</evidence>
<sequence length="245" mass="27789">MFSPSTKAFPPRLSKTWQSSNHHKNSLIHSKPDRAHICTITYGASRSRAGMGDQVVHGVGSWEWAGDACTMASSAKSYLESTLLLARVTKFPQQHLADSVSSFDRGLVDIVHEYDYLQSRMDLEAQVKSIEEQLRVSGFPCRVELEAWVRTLQEIITSVIVEQEKSFWSLKANKAKVAILHDEEVVGLKGQIVELKDEVKHVNDEFSVTFESNSRNYARVALYKAEKEKLMENFPLLFKSFSSLY</sequence>
<organism evidence="2 3">
    <name type="scientific">Tanacetum coccineum</name>
    <dbReference type="NCBI Taxonomy" id="301880"/>
    <lineage>
        <taxon>Eukaryota</taxon>
        <taxon>Viridiplantae</taxon>
        <taxon>Streptophyta</taxon>
        <taxon>Embryophyta</taxon>
        <taxon>Tracheophyta</taxon>
        <taxon>Spermatophyta</taxon>
        <taxon>Magnoliopsida</taxon>
        <taxon>eudicotyledons</taxon>
        <taxon>Gunneridae</taxon>
        <taxon>Pentapetalae</taxon>
        <taxon>asterids</taxon>
        <taxon>campanulids</taxon>
        <taxon>Asterales</taxon>
        <taxon>Asteraceae</taxon>
        <taxon>Asteroideae</taxon>
        <taxon>Anthemideae</taxon>
        <taxon>Anthemidinae</taxon>
        <taxon>Tanacetum</taxon>
    </lineage>
</organism>
<reference evidence="2" key="2">
    <citation type="submission" date="2022-01" db="EMBL/GenBank/DDBJ databases">
        <authorList>
            <person name="Yamashiro T."/>
            <person name="Shiraishi A."/>
            <person name="Satake H."/>
            <person name="Nakayama K."/>
        </authorList>
    </citation>
    <scope>NUCLEOTIDE SEQUENCE</scope>
</reference>
<feature type="region of interest" description="Disordered" evidence="1">
    <location>
        <begin position="1"/>
        <end position="28"/>
    </location>
</feature>